<gene>
    <name evidence="1" type="ORF">TM448B03531_0005</name>
</gene>
<reference evidence="1" key="1">
    <citation type="submission" date="2020-03" db="EMBL/GenBank/DDBJ databases">
        <title>The deep terrestrial virosphere.</title>
        <authorList>
            <person name="Holmfeldt K."/>
            <person name="Nilsson E."/>
            <person name="Simone D."/>
            <person name="Lopez-Fernandez M."/>
            <person name="Wu X."/>
            <person name="de Brujin I."/>
            <person name="Lundin D."/>
            <person name="Andersson A."/>
            <person name="Bertilsson S."/>
            <person name="Dopson M."/>
        </authorList>
    </citation>
    <scope>NUCLEOTIDE SEQUENCE</scope>
    <source>
        <strain evidence="1">TM448B03531</strain>
    </source>
</reference>
<dbReference type="EMBL" id="MT145022">
    <property type="protein sequence ID" value="QJI02682.1"/>
    <property type="molecule type" value="Genomic_DNA"/>
</dbReference>
<organism evidence="1">
    <name type="scientific">viral metagenome</name>
    <dbReference type="NCBI Taxonomy" id="1070528"/>
    <lineage>
        <taxon>unclassified sequences</taxon>
        <taxon>metagenomes</taxon>
        <taxon>organismal metagenomes</taxon>
    </lineage>
</organism>
<proteinExistence type="predicted"/>
<name>A0A6M3XXV9_9ZZZZ</name>
<accession>A0A6M3XXV9</accession>
<protein>
    <submittedName>
        <fullName evidence="1">Uncharacterized protein</fullName>
    </submittedName>
</protein>
<dbReference type="AlphaFoldDB" id="A0A6M3XXV9"/>
<sequence>MFAPTNKLRFIERKLEKFYSNDGAMPINGGTCPVSWSNQKPSGKQFVMR</sequence>
<evidence type="ECO:0000313" key="1">
    <source>
        <dbReference type="EMBL" id="QJI02682.1"/>
    </source>
</evidence>